<name>A0AA35VQH4_LACSI</name>
<accession>A0AA35VQH4</accession>
<dbReference type="Proteomes" id="UP001177003">
    <property type="component" value="Chromosome 1"/>
</dbReference>
<proteinExistence type="predicted"/>
<sequence length="120" mass="12993">MICSRGYPRFGRNKNVGFVRLKDTTKGLVLQVNEGGVEGGHNDGGEGGYKNSCEGGHNDKQYDDEVELTLIDFDASSNGDVVNGIDDATNGVDAYNVNINEVRVQNEVMEGLIQSLLNKI</sequence>
<protein>
    <submittedName>
        <fullName evidence="2">Uncharacterized protein</fullName>
    </submittedName>
</protein>
<gene>
    <name evidence="2" type="ORF">LSALG_LOCUS7841</name>
</gene>
<dbReference type="EMBL" id="OX465077">
    <property type="protein sequence ID" value="CAI9267352.1"/>
    <property type="molecule type" value="Genomic_DNA"/>
</dbReference>
<evidence type="ECO:0000313" key="3">
    <source>
        <dbReference type="Proteomes" id="UP001177003"/>
    </source>
</evidence>
<evidence type="ECO:0000256" key="1">
    <source>
        <dbReference type="SAM" id="MobiDB-lite"/>
    </source>
</evidence>
<reference evidence="2" key="1">
    <citation type="submission" date="2023-04" db="EMBL/GenBank/DDBJ databases">
        <authorList>
            <person name="Vijverberg K."/>
            <person name="Xiong W."/>
            <person name="Schranz E."/>
        </authorList>
    </citation>
    <scope>NUCLEOTIDE SEQUENCE</scope>
</reference>
<keyword evidence="3" id="KW-1185">Reference proteome</keyword>
<evidence type="ECO:0000313" key="2">
    <source>
        <dbReference type="EMBL" id="CAI9267352.1"/>
    </source>
</evidence>
<dbReference type="AlphaFoldDB" id="A0AA35VQH4"/>
<feature type="region of interest" description="Disordered" evidence="1">
    <location>
        <begin position="36"/>
        <end position="59"/>
    </location>
</feature>
<organism evidence="2 3">
    <name type="scientific">Lactuca saligna</name>
    <name type="common">Willowleaf lettuce</name>
    <dbReference type="NCBI Taxonomy" id="75948"/>
    <lineage>
        <taxon>Eukaryota</taxon>
        <taxon>Viridiplantae</taxon>
        <taxon>Streptophyta</taxon>
        <taxon>Embryophyta</taxon>
        <taxon>Tracheophyta</taxon>
        <taxon>Spermatophyta</taxon>
        <taxon>Magnoliopsida</taxon>
        <taxon>eudicotyledons</taxon>
        <taxon>Gunneridae</taxon>
        <taxon>Pentapetalae</taxon>
        <taxon>asterids</taxon>
        <taxon>campanulids</taxon>
        <taxon>Asterales</taxon>
        <taxon>Asteraceae</taxon>
        <taxon>Cichorioideae</taxon>
        <taxon>Cichorieae</taxon>
        <taxon>Lactucinae</taxon>
        <taxon>Lactuca</taxon>
    </lineage>
</organism>